<name>A0ACC2XTJ3_9TREE</name>
<proteinExistence type="predicted"/>
<evidence type="ECO:0000313" key="2">
    <source>
        <dbReference type="Proteomes" id="UP001234202"/>
    </source>
</evidence>
<sequence>MGAPRQSPSSSIVRKLSNSGNTDKETHIRVAVICPVYLCTKADVDALKSLMERLTGQTRTPDLIVLVDDGSPLGPFATAEKEAEVVRHLRLPVNRGPAAARNAGIDLAISALGNKPERTLLLLLDIDCIPPPEWVQRGIRAVQLCRPGIGRNDDEQEILDPLIVGGLTKGIRSLIVSRYHDFYGTLNPRILRIPSASSPLSRNGGKTRYRPLYAPTCNMAIFLGSPKGKKRLPRFNEAFREPAQEDVLFVLRPYTDVDVR</sequence>
<comment type="caution">
    <text evidence="1">The sequence shown here is derived from an EMBL/GenBank/DDBJ whole genome shotgun (WGS) entry which is preliminary data.</text>
</comment>
<dbReference type="Proteomes" id="UP001234202">
    <property type="component" value="Unassembled WGS sequence"/>
</dbReference>
<accession>A0ACC2XTJ3</accession>
<organism evidence="1 2">
    <name type="scientific">Naganishia onofrii</name>
    <dbReference type="NCBI Taxonomy" id="1851511"/>
    <lineage>
        <taxon>Eukaryota</taxon>
        <taxon>Fungi</taxon>
        <taxon>Dikarya</taxon>
        <taxon>Basidiomycota</taxon>
        <taxon>Agaricomycotina</taxon>
        <taxon>Tremellomycetes</taxon>
        <taxon>Filobasidiales</taxon>
        <taxon>Filobasidiaceae</taxon>
        <taxon>Naganishia</taxon>
    </lineage>
</organism>
<keyword evidence="2" id="KW-1185">Reference proteome</keyword>
<evidence type="ECO:0000313" key="1">
    <source>
        <dbReference type="EMBL" id="KAJ9127343.1"/>
    </source>
</evidence>
<protein>
    <submittedName>
        <fullName evidence="1">Uncharacterized protein</fullName>
    </submittedName>
</protein>
<dbReference type="EMBL" id="JASBWV010000002">
    <property type="protein sequence ID" value="KAJ9127343.1"/>
    <property type="molecule type" value="Genomic_DNA"/>
</dbReference>
<gene>
    <name evidence="1" type="ORF">QFC24_000750</name>
</gene>
<reference evidence="1" key="1">
    <citation type="submission" date="2023-04" db="EMBL/GenBank/DDBJ databases">
        <title>Draft Genome sequencing of Naganishia species isolated from polar environments using Oxford Nanopore Technology.</title>
        <authorList>
            <person name="Leo P."/>
            <person name="Venkateswaran K."/>
        </authorList>
    </citation>
    <scope>NUCLEOTIDE SEQUENCE</scope>
    <source>
        <strain evidence="1">DBVPG 5303</strain>
    </source>
</reference>